<proteinExistence type="predicted"/>
<evidence type="ECO:0000313" key="1">
    <source>
        <dbReference type="EMBL" id="GBN87456.1"/>
    </source>
</evidence>
<name>A0A4Y2SIM8_ARAVE</name>
<sequence>MRGEITDSLEMRLYRPTDSQPFDGFGPKFYTDRQTVNLLTDLAQNFIRTYRHRSIIDVGIRDTNYYLSKPKGLGDTIFTSMRLYSPTDHQLFDGIGPNFDTDLHS</sequence>
<accession>A0A4Y2SIM8</accession>
<protein>
    <submittedName>
        <fullName evidence="1">Uncharacterized protein</fullName>
    </submittedName>
</protein>
<comment type="caution">
    <text evidence="1">The sequence shown here is derived from an EMBL/GenBank/DDBJ whole genome shotgun (WGS) entry which is preliminary data.</text>
</comment>
<dbReference type="EMBL" id="BGPR01021808">
    <property type="protein sequence ID" value="GBN87456.1"/>
    <property type="molecule type" value="Genomic_DNA"/>
</dbReference>
<dbReference type="AlphaFoldDB" id="A0A4Y2SIM8"/>
<organism evidence="1 2">
    <name type="scientific">Araneus ventricosus</name>
    <name type="common">Orbweaver spider</name>
    <name type="synonym">Epeira ventricosa</name>
    <dbReference type="NCBI Taxonomy" id="182803"/>
    <lineage>
        <taxon>Eukaryota</taxon>
        <taxon>Metazoa</taxon>
        <taxon>Ecdysozoa</taxon>
        <taxon>Arthropoda</taxon>
        <taxon>Chelicerata</taxon>
        <taxon>Arachnida</taxon>
        <taxon>Araneae</taxon>
        <taxon>Araneomorphae</taxon>
        <taxon>Entelegynae</taxon>
        <taxon>Araneoidea</taxon>
        <taxon>Araneidae</taxon>
        <taxon>Araneus</taxon>
    </lineage>
</organism>
<dbReference type="Proteomes" id="UP000499080">
    <property type="component" value="Unassembled WGS sequence"/>
</dbReference>
<keyword evidence="2" id="KW-1185">Reference proteome</keyword>
<gene>
    <name evidence="1" type="ORF">AVEN_149391_1</name>
</gene>
<reference evidence="1 2" key="1">
    <citation type="journal article" date="2019" name="Sci. Rep.">
        <title>Orb-weaving spider Araneus ventricosus genome elucidates the spidroin gene catalogue.</title>
        <authorList>
            <person name="Kono N."/>
            <person name="Nakamura H."/>
            <person name="Ohtoshi R."/>
            <person name="Moran D.A.P."/>
            <person name="Shinohara A."/>
            <person name="Yoshida Y."/>
            <person name="Fujiwara M."/>
            <person name="Mori M."/>
            <person name="Tomita M."/>
            <person name="Arakawa K."/>
        </authorList>
    </citation>
    <scope>NUCLEOTIDE SEQUENCE [LARGE SCALE GENOMIC DNA]</scope>
</reference>
<evidence type="ECO:0000313" key="2">
    <source>
        <dbReference type="Proteomes" id="UP000499080"/>
    </source>
</evidence>